<accession>A0ACC2E8Y6</accession>
<name>A0ACC2E8Y6_DIPCM</name>
<reference evidence="2" key="1">
    <citation type="journal article" date="2024" name="Proc. Natl. Acad. Sci. U.S.A.">
        <title>Extraordinary preservation of gene collinearity over three hundred million years revealed in homosporous lycophytes.</title>
        <authorList>
            <person name="Li C."/>
            <person name="Wickell D."/>
            <person name="Kuo L.Y."/>
            <person name="Chen X."/>
            <person name="Nie B."/>
            <person name="Liao X."/>
            <person name="Peng D."/>
            <person name="Ji J."/>
            <person name="Jenkins J."/>
            <person name="Williams M."/>
            <person name="Shu S."/>
            <person name="Plott C."/>
            <person name="Barry K."/>
            <person name="Rajasekar S."/>
            <person name="Grimwood J."/>
            <person name="Han X."/>
            <person name="Sun S."/>
            <person name="Hou Z."/>
            <person name="He W."/>
            <person name="Dai G."/>
            <person name="Sun C."/>
            <person name="Schmutz J."/>
            <person name="Leebens-Mack J.H."/>
            <person name="Li F.W."/>
            <person name="Wang L."/>
        </authorList>
    </citation>
    <scope>NUCLEOTIDE SEQUENCE [LARGE SCALE GENOMIC DNA]</scope>
    <source>
        <strain evidence="2">cv. PW_Plant_1</strain>
    </source>
</reference>
<dbReference type="EMBL" id="CM055094">
    <property type="protein sequence ID" value="KAJ7562959.1"/>
    <property type="molecule type" value="Genomic_DNA"/>
</dbReference>
<evidence type="ECO:0000313" key="2">
    <source>
        <dbReference type="Proteomes" id="UP001162992"/>
    </source>
</evidence>
<evidence type="ECO:0000313" key="1">
    <source>
        <dbReference type="EMBL" id="KAJ7562959.1"/>
    </source>
</evidence>
<organism evidence="1 2">
    <name type="scientific">Diphasiastrum complanatum</name>
    <name type="common">Issler's clubmoss</name>
    <name type="synonym">Lycopodium complanatum</name>
    <dbReference type="NCBI Taxonomy" id="34168"/>
    <lineage>
        <taxon>Eukaryota</taxon>
        <taxon>Viridiplantae</taxon>
        <taxon>Streptophyta</taxon>
        <taxon>Embryophyta</taxon>
        <taxon>Tracheophyta</taxon>
        <taxon>Lycopodiopsida</taxon>
        <taxon>Lycopodiales</taxon>
        <taxon>Lycopodiaceae</taxon>
        <taxon>Lycopodioideae</taxon>
        <taxon>Diphasiastrum</taxon>
    </lineage>
</organism>
<dbReference type="Proteomes" id="UP001162992">
    <property type="component" value="Chromosome 3"/>
</dbReference>
<sequence>MYPFGMEKTIQIPISICDPADVHIVYRPLNKHHLHQLMITFAKKPCSIDMIVDLVPYDVKTRIMLCKDEIKEEMLSSYRYYIISRQHSIMAARKLLEVPHCPSLFLIILGHRTSRILCAQDAIRLLNF</sequence>
<proteinExistence type="predicted"/>
<protein>
    <submittedName>
        <fullName evidence="1">Uncharacterized protein</fullName>
    </submittedName>
</protein>
<gene>
    <name evidence="1" type="ORF">O6H91_03G090400</name>
</gene>
<comment type="caution">
    <text evidence="1">The sequence shown here is derived from an EMBL/GenBank/DDBJ whole genome shotgun (WGS) entry which is preliminary data.</text>
</comment>
<keyword evidence="2" id="KW-1185">Reference proteome</keyword>